<protein>
    <submittedName>
        <fullName evidence="2">19425_t:CDS:1</fullName>
    </submittedName>
</protein>
<gene>
    <name evidence="2" type="ORF">CPELLU_LOCUS9227</name>
</gene>
<comment type="caution">
    <text evidence="2">The sequence shown here is derived from an EMBL/GenBank/DDBJ whole genome shotgun (WGS) entry which is preliminary data.</text>
</comment>
<feature type="domain" description="Tyrosine-protein kinase catalytic" evidence="1">
    <location>
        <begin position="22"/>
        <end position="189"/>
    </location>
</feature>
<accession>A0A9N9DQJ9</accession>
<dbReference type="EMBL" id="CAJVQA010006938">
    <property type="protein sequence ID" value="CAG8648812.1"/>
    <property type="molecule type" value="Genomic_DNA"/>
</dbReference>
<proteinExistence type="predicted"/>
<dbReference type="InterPro" id="IPR051681">
    <property type="entry name" value="Ser/Thr_Kinases-Pseudokinases"/>
</dbReference>
<dbReference type="Gene3D" id="1.10.510.10">
    <property type="entry name" value="Transferase(Phosphotransferase) domain 1"/>
    <property type="match status" value="2"/>
</dbReference>
<name>A0A9N9DQJ9_9GLOM</name>
<dbReference type="AlphaFoldDB" id="A0A9N9DQJ9"/>
<sequence length="242" mass="28363">MSSNPYAKFKYPKCIYCKNPKTGGYGTVYKAKWKSGPIEYYEDDDQEWYRSGEIDIVLKSIKNSKDITDEFFEEIKLQMTSFVEFGYIIRCYGITKCPRSDNYMMIMDYKKDGSLRNYLDKNFKLIKWKQKLDLLYTAVKELVLQIVSEGLRPGINEDITPLAIIDLIKRCWSENPENRPVAFELVNILCRFRQKESEIWTEIDAIEKNIDFSILPTEASLIYKTSKQAIYTSRLITLPPVP</sequence>
<dbReference type="GO" id="GO:0004674">
    <property type="term" value="F:protein serine/threonine kinase activity"/>
    <property type="evidence" value="ECO:0007669"/>
    <property type="project" value="TreeGrafter"/>
</dbReference>
<dbReference type="PANTHER" id="PTHR44329">
    <property type="entry name" value="SERINE/THREONINE-PROTEIN KINASE TNNI3K-RELATED"/>
    <property type="match status" value="1"/>
</dbReference>
<feature type="non-terminal residue" evidence="2">
    <location>
        <position position="242"/>
    </location>
</feature>
<dbReference type="InterPro" id="IPR001245">
    <property type="entry name" value="Ser-Thr/Tyr_kinase_cat_dom"/>
</dbReference>
<evidence type="ECO:0000313" key="2">
    <source>
        <dbReference type="EMBL" id="CAG8648812.1"/>
    </source>
</evidence>
<organism evidence="2 3">
    <name type="scientific">Cetraspora pellucida</name>
    <dbReference type="NCBI Taxonomy" id="1433469"/>
    <lineage>
        <taxon>Eukaryota</taxon>
        <taxon>Fungi</taxon>
        <taxon>Fungi incertae sedis</taxon>
        <taxon>Mucoromycota</taxon>
        <taxon>Glomeromycotina</taxon>
        <taxon>Glomeromycetes</taxon>
        <taxon>Diversisporales</taxon>
        <taxon>Gigasporaceae</taxon>
        <taxon>Cetraspora</taxon>
    </lineage>
</organism>
<evidence type="ECO:0000259" key="1">
    <source>
        <dbReference type="SMART" id="SM00219"/>
    </source>
</evidence>
<dbReference type="SMART" id="SM00219">
    <property type="entry name" value="TyrKc"/>
    <property type="match status" value="1"/>
</dbReference>
<dbReference type="Pfam" id="PF07714">
    <property type="entry name" value="PK_Tyr_Ser-Thr"/>
    <property type="match status" value="1"/>
</dbReference>
<dbReference type="InterPro" id="IPR011009">
    <property type="entry name" value="Kinase-like_dom_sf"/>
</dbReference>
<dbReference type="InterPro" id="IPR020635">
    <property type="entry name" value="Tyr_kinase_cat_dom"/>
</dbReference>
<dbReference type="SUPFAM" id="SSF56112">
    <property type="entry name" value="Protein kinase-like (PK-like)"/>
    <property type="match status" value="1"/>
</dbReference>
<dbReference type="GO" id="GO:0004713">
    <property type="term" value="F:protein tyrosine kinase activity"/>
    <property type="evidence" value="ECO:0007669"/>
    <property type="project" value="InterPro"/>
</dbReference>
<keyword evidence="3" id="KW-1185">Reference proteome</keyword>
<dbReference type="OrthoDB" id="2367580at2759"/>
<reference evidence="2" key="1">
    <citation type="submission" date="2021-06" db="EMBL/GenBank/DDBJ databases">
        <authorList>
            <person name="Kallberg Y."/>
            <person name="Tangrot J."/>
            <person name="Rosling A."/>
        </authorList>
    </citation>
    <scope>NUCLEOTIDE SEQUENCE</scope>
    <source>
        <strain evidence="2">FL966</strain>
    </source>
</reference>
<dbReference type="PANTHER" id="PTHR44329:SF291">
    <property type="entry name" value="PROTEIN KINASE DOMAIN-CONTAINING PROTEIN"/>
    <property type="match status" value="1"/>
</dbReference>
<dbReference type="Proteomes" id="UP000789759">
    <property type="component" value="Unassembled WGS sequence"/>
</dbReference>
<evidence type="ECO:0000313" key="3">
    <source>
        <dbReference type="Proteomes" id="UP000789759"/>
    </source>
</evidence>